<dbReference type="SUPFAM" id="SSF47113">
    <property type="entry name" value="Histone-fold"/>
    <property type="match status" value="1"/>
</dbReference>
<evidence type="ECO:0000256" key="1">
    <source>
        <dbReference type="ARBA" id="ARBA00010343"/>
    </source>
</evidence>
<gene>
    <name evidence="4" type="ORF">Ocin01_12845</name>
</gene>
<dbReference type="GO" id="GO:0000786">
    <property type="term" value="C:nucleosome"/>
    <property type="evidence" value="ECO:0007669"/>
    <property type="project" value="InterPro"/>
</dbReference>
<dbReference type="Pfam" id="PF00125">
    <property type="entry name" value="Histone"/>
    <property type="match status" value="1"/>
</dbReference>
<accession>A0A1D2MLH1</accession>
<dbReference type="Proteomes" id="UP000094527">
    <property type="component" value="Unassembled WGS sequence"/>
</dbReference>
<dbReference type="EMBL" id="LJIJ01000904">
    <property type="protein sequence ID" value="ODM93837.1"/>
    <property type="molecule type" value="Genomic_DNA"/>
</dbReference>
<dbReference type="PANTHER" id="PTHR11426">
    <property type="entry name" value="HISTONE H3"/>
    <property type="match status" value="1"/>
</dbReference>
<comment type="caution">
    <text evidence="4">The sequence shown here is derived from an EMBL/GenBank/DDBJ whole genome shotgun (WGS) entry which is preliminary data.</text>
</comment>
<dbReference type="GO" id="GO:0046982">
    <property type="term" value="F:protein heterodimerization activity"/>
    <property type="evidence" value="ECO:0007669"/>
    <property type="project" value="InterPro"/>
</dbReference>
<reference evidence="4 5" key="1">
    <citation type="journal article" date="2016" name="Genome Biol. Evol.">
        <title>Gene Family Evolution Reflects Adaptation to Soil Environmental Stressors in the Genome of the Collembolan Orchesella cincta.</title>
        <authorList>
            <person name="Faddeeva-Vakhrusheva A."/>
            <person name="Derks M.F."/>
            <person name="Anvar S.Y."/>
            <person name="Agamennone V."/>
            <person name="Suring W."/>
            <person name="Smit S."/>
            <person name="van Straalen N.M."/>
            <person name="Roelofs D."/>
        </authorList>
    </citation>
    <scope>NUCLEOTIDE SEQUENCE [LARGE SCALE GENOMIC DNA]</scope>
    <source>
        <tissue evidence="4">Mixed pool</tissue>
    </source>
</reference>
<dbReference type="AlphaFoldDB" id="A0A1D2MLH1"/>
<dbReference type="STRING" id="48709.A0A1D2MLH1"/>
<sequence>MKIELSDLPNRRKLFLWDQRVENMKASTTRRRSAPYTRDRPEVATEAATLPVEDANSSSQINCVVRDCADGKREVVGNLASGDQPSEGSSGENPTESRGASQMRLLGVTNAEIARYERCTELVIPPLTFQRVVRDIMKPLCSPNDPVRIEAGALAILQDAAETHITSLFVDGSISCVRRKGKELYPRDLALARKIRGNNPHFLPV</sequence>
<evidence type="ECO:0000259" key="3">
    <source>
        <dbReference type="Pfam" id="PF00125"/>
    </source>
</evidence>
<dbReference type="Gene3D" id="1.10.20.10">
    <property type="entry name" value="Histone, subunit A"/>
    <property type="match status" value="1"/>
</dbReference>
<evidence type="ECO:0000313" key="4">
    <source>
        <dbReference type="EMBL" id="ODM93837.1"/>
    </source>
</evidence>
<proteinExistence type="inferred from homology"/>
<name>A0A1D2MLH1_ORCCI</name>
<dbReference type="GO" id="GO:0003677">
    <property type="term" value="F:DNA binding"/>
    <property type="evidence" value="ECO:0007669"/>
    <property type="project" value="InterPro"/>
</dbReference>
<dbReference type="InterPro" id="IPR009072">
    <property type="entry name" value="Histone-fold"/>
</dbReference>
<feature type="domain" description="Core Histone H2A/H2B/H3" evidence="3">
    <location>
        <begin position="111"/>
        <end position="195"/>
    </location>
</feature>
<protein>
    <submittedName>
        <fullName evidence="4">Histone H3.1</fullName>
    </submittedName>
</protein>
<dbReference type="SMART" id="SM00428">
    <property type="entry name" value="H3"/>
    <property type="match status" value="1"/>
</dbReference>
<feature type="compositionally biased region" description="Polar residues" evidence="2">
    <location>
        <begin position="81"/>
        <end position="100"/>
    </location>
</feature>
<organism evidence="4 5">
    <name type="scientific">Orchesella cincta</name>
    <name type="common">Springtail</name>
    <name type="synonym">Podura cincta</name>
    <dbReference type="NCBI Taxonomy" id="48709"/>
    <lineage>
        <taxon>Eukaryota</taxon>
        <taxon>Metazoa</taxon>
        <taxon>Ecdysozoa</taxon>
        <taxon>Arthropoda</taxon>
        <taxon>Hexapoda</taxon>
        <taxon>Collembola</taxon>
        <taxon>Entomobryomorpha</taxon>
        <taxon>Entomobryoidea</taxon>
        <taxon>Orchesellidae</taxon>
        <taxon>Orchesellinae</taxon>
        <taxon>Orchesella</taxon>
    </lineage>
</organism>
<dbReference type="InterPro" id="IPR000164">
    <property type="entry name" value="Histone_H3/CENP-A"/>
</dbReference>
<evidence type="ECO:0000313" key="5">
    <source>
        <dbReference type="Proteomes" id="UP000094527"/>
    </source>
</evidence>
<feature type="region of interest" description="Disordered" evidence="2">
    <location>
        <begin position="77"/>
        <end position="102"/>
    </location>
</feature>
<comment type="similarity">
    <text evidence="1">Belongs to the histone H3 family.</text>
</comment>
<dbReference type="OrthoDB" id="420022at2759"/>
<evidence type="ECO:0000256" key="2">
    <source>
        <dbReference type="SAM" id="MobiDB-lite"/>
    </source>
</evidence>
<keyword evidence="5" id="KW-1185">Reference proteome</keyword>
<dbReference type="GO" id="GO:0030527">
    <property type="term" value="F:structural constituent of chromatin"/>
    <property type="evidence" value="ECO:0007669"/>
    <property type="project" value="InterPro"/>
</dbReference>
<dbReference type="InterPro" id="IPR007125">
    <property type="entry name" value="H2A/H2B/H3"/>
</dbReference>